<dbReference type="Gene3D" id="3.30.530.20">
    <property type="match status" value="1"/>
</dbReference>
<dbReference type="SUPFAM" id="SSF55961">
    <property type="entry name" value="Bet v1-like"/>
    <property type="match status" value="1"/>
</dbReference>
<organism evidence="1 2">
    <name type="scientific">Agaribacillus aureus</name>
    <dbReference type="NCBI Taxonomy" id="3051825"/>
    <lineage>
        <taxon>Bacteria</taxon>
        <taxon>Pseudomonadati</taxon>
        <taxon>Bacteroidota</taxon>
        <taxon>Cytophagia</taxon>
        <taxon>Cytophagales</taxon>
        <taxon>Splendidivirgaceae</taxon>
        <taxon>Agaribacillus</taxon>
    </lineage>
</organism>
<gene>
    <name evidence="1" type="ORF">QQ020_10295</name>
</gene>
<comment type="caution">
    <text evidence="1">The sequence shown here is derived from an EMBL/GenBank/DDBJ whole genome shotgun (WGS) entry which is preliminary data.</text>
</comment>
<dbReference type="Pfam" id="PF10604">
    <property type="entry name" value="Polyketide_cyc2"/>
    <property type="match status" value="1"/>
</dbReference>
<accession>A0ABT8L3U6</accession>
<dbReference type="PANTHER" id="PTHR39332:SF7">
    <property type="entry name" value="SRPBCC FAMILY PROTEIN"/>
    <property type="match status" value="1"/>
</dbReference>
<dbReference type="Proteomes" id="UP001172083">
    <property type="component" value="Unassembled WGS sequence"/>
</dbReference>
<dbReference type="InterPro" id="IPR023393">
    <property type="entry name" value="START-like_dom_sf"/>
</dbReference>
<name>A0ABT8L3U6_9BACT</name>
<evidence type="ECO:0000313" key="2">
    <source>
        <dbReference type="Proteomes" id="UP001172083"/>
    </source>
</evidence>
<dbReference type="InterPro" id="IPR019587">
    <property type="entry name" value="Polyketide_cyclase/dehydratase"/>
</dbReference>
<evidence type="ECO:0000313" key="1">
    <source>
        <dbReference type="EMBL" id="MDN5212439.1"/>
    </source>
</evidence>
<reference evidence="1" key="1">
    <citation type="submission" date="2023-06" db="EMBL/GenBank/DDBJ databases">
        <title>Genomic of Agaribacillus aureum.</title>
        <authorList>
            <person name="Wang G."/>
        </authorList>
    </citation>
    <scope>NUCLEOTIDE SEQUENCE</scope>
    <source>
        <strain evidence="1">BMA12</strain>
    </source>
</reference>
<dbReference type="CDD" id="cd07821">
    <property type="entry name" value="PYR_PYL_RCAR_like"/>
    <property type="match status" value="1"/>
</dbReference>
<proteinExistence type="predicted"/>
<protein>
    <submittedName>
        <fullName evidence="1">SRPBCC family protein</fullName>
    </submittedName>
</protein>
<keyword evidence="2" id="KW-1185">Reference proteome</keyword>
<sequence length="139" mass="15523">MKKSEQKISEKISASPEAAWKVIGGVSGVDKWLAPMITSCRVEGDKRICGTEGGEFEEDILLVDHENHVFKYAIPKQHMMPVENILGTMRVLPADGDQSVVEWHWTFDVQEEDENQVKEMFAGIGTQGIKGIENYIATS</sequence>
<dbReference type="PANTHER" id="PTHR39332">
    <property type="entry name" value="BLL4707 PROTEIN"/>
    <property type="match status" value="1"/>
</dbReference>
<dbReference type="RefSeq" id="WP_346757756.1">
    <property type="nucleotide sequence ID" value="NZ_JAUJEB010000001.1"/>
</dbReference>
<dbReference type="EMBL" id="JAUJEB010000001">
    <property type="protein sequence ID" value="MDN5212439.1"/>
    <property type="molecule type" value="Genomic_DNA"/>
</dbReference>